<dbReference type="OrthoDB" id="3268246at2759"/>
<dbReference type="PANTHER" id="PTHR10997:SF8">
    <property type="entry name" value="EXPORTIN-2"/>
    <property type="match status" value="1"/>
</dbReference>
<dbReference type="PANTHER" id="PTHR10997">
    <property type="entry name" value="IMPORTIN-7, 8, 11"/>
    <property type="match status" value="1"/>
</dbReference>
<dbReference type="InterPro" id="IPR013713">
    <property type="entry name" value="XPO2_central"/>
</dbReference>
<name>A0A1E4SWZ9_9ASCO</name>
<dbReference type="GO" id="GO:0006611">
    <property type="term" value="P:protein export from nucleus"/>
    <property type="evidence" value="ECO:0007669"/>
    <property type="project" value="TreeGrafter"/>
</dbReference>
<dbReference type="AlphaFoldDB" id="A0A1E4SWZ9"/>
<dbReference type="Proteomes" id="UP000094801">
    <property type="component" value="Unassembled WGS sequence"/>
</dbReference>
<evidence type="ECO:0000256" key="6">
    <source>
        <dbReference type="ARBA" id="ARBA00022927"/>
    </source>
</evidence>
<dbReference type="SUPFAM" id="SSF48371">
    <property type="entry name" value="ARM repeat"/>
    <property type="match status" value="1"/>
</dbReference>
<dbReference type="GO" id="GO:0006606">
    <property type="term" value="P:protein import into nucleus"/>
    <property type="evidence" value="ECO:0007669"/>
    <property type="project" value="TreeGrafter"/>
</dbReference>
<evidence type="ECO:0000256" key="4">
    <source>
        <dbReference type="ARBA" id="ARBA00022448"/>
    </source>
</evidence>
<accession>A0A1E4SWZ9</accession>
<dbReference type="Pfam" id="PF03810">
    <property type="entry name" value="IBN_N"/>
    <property type="match status" value="1"/>
</dbReference>
<gene>
    <name evidence="9" type="ORF">CANARDRAFT_9028</name>
</gene>
<dbReference type="Gene3D" id="1.25.10.10">
    <property type="entry name" value="Leucine-rich Repeat Variant"/>
    <property type="match status" value="1"/>
</dbReference>
<dbReference type="GO" id="GO:0005829">
    <property type="term" value="C:cytosol"/>
    <property type="evidence" value="ECO:0007669"/>
    <property type="project" value="TreeGrafter"/>
</dbReference>
<dbReference type="STRING" id="983967.A0A1E4SWZ9"/>
<keyword evidence="6" id="KW-0653">Protein transport</keyword>
<dbReference type="Pfam" id="PF03378">
    <property type="entry name" value="CAS_CSE1"/>
    <property type="match status" value="1"/>
</dbReference>
<keyword evidence="5" id="KW-0963">Cytoplasm</keyword>
<dbReference type="InterPro" id="IPR016024">
    <property type="entry name" value="ARM-type_fold"/>
</dbReference>
<organism evidence="9 10">
    <name type="scientific">[Candida] arabinofermentans NRRL YB-2248</name>
    <dbReference type="NCBI Taxonomy" id="983967"/>
    <lineage>
        <taxon>Eukaryota</taxon>
        <taxon>Fungi</taxon>
        <taxon>Dikarya</taxon>
        <taxon>Ascomycota</taxon>
        <taxon>Saccharomycotina</taxon>
        <taxon>Pichiomycetes</taxon>
        <taxon>Pichiales</taxon>
        <taxon>Pichiaceae</taxon>
        <taxon>Ogataea</taxon>
        <taxon>Ogataea/Candida clade</taxon>
    </lineage>
</organism>
<evidence type="ECO:0000256" key="2">
    <source>
        <dbReference type="ARBA" id="ARBA00004496"/>
    </source>
</evidence>
<feature type="domain" description="Importin N-terminal" evidence="8">
    <location>
        <begin position="23"/>
        <end position="96"/>
    </location>
</feature>
<comment type="subcellular location">
    <subcellularLocation>
        <location evidence="2">Cytoplasm</location>
    </subcellularLocation>
    <subcellularLocation>
        <location evidence="1">Nucleus</location>
    </subcellularLocation>
</comment>
<dbReference type="GO" id="GO:0031267">
    <property type="term" value="F:small GTPase binding"/>
    <property type="evidence" value="ECO:0007669"/>
    <property type="project" value="InterPro"/>
</dbReference>
<dbReference type="Pfam" id="PF08506">
    <property type="entry name" value="Cse1"/>
    <property type="match status" value="1"/>
</dbReference>
<evidence type="ECO:0000259" key="8">
    <source>
        <dbReference type="PROSITE" id="PS50166"/>
    </source>
</evidence>
<reference evidence="10" key="1">
    <citation type="submission" date="2016-04" db="EMBL/GenBank/DDBJ databases">
        <title>Comparative genomics of biotechnologically important yeasts.</title>
        <authorList>
            <consortium name="DOE Joint Genome Institute"/>
            <person name="Riley R."/>
            <person name="Haridas S."/>
            <person name="Wolfe K.H."/>
            <person name="Lopes M.R."/>
            <person name="Hittinger C.T."/>
            <person name="Goker M."/>
            <person name="Salamov A."/>
            <person name="Wisecaver J."/>
            <person name="Long T.M."/>
            <person name="Aerts A.L."/>
            <person name="Barry K."/>
            <person name="Choi C."/>
            <person name="Clum A."/>
            <person name="Coughlan A.Y."/>
            <person name="Deshpande S."/>
            <person name="Douglass A.P."/>
            <person name="Hanson S.J."/>
            <person name="Klenk H.-P."/>
            <person name="Labutti K."/>
            <person name="Lapidus A."/>
            <person name="Lindquist E."/>
            <person name="Lipzen A."/>
            <person name="Meier-Kolthoff J.P."/>
            <person name="Ohm R.A."/>
            <person name="Otillar R.P."/>
            <person name="Pangilinan J."/>
            <person name="Peng Y."/>
            <person name="Rokas A."/>
            <person name="Rosa C.A."/>
            <person name="Scheuner C."/>
            <person name="Sibirny A.A."/>
            <person name="Slot J.C."/>
            <person name="Stielow J.B."/>
            <person name="Sun H."/>
            <person name="Kurtzman C.P."/>
            <person name="Blackwell M."/>
            <person name="Grigoriev I.V."/>
            <person name="Jeffries T.W."/>
        </authorList>
    </citation>
    <scope>NUCLEOTIDE SEQUENCE [LARGE SCALE GENOMIC DNA]</scope>
    <source>
        <strain evidence="10">NRRL YB-2248</strain>
    </source>
</reference>
<keyword evidence="4" id="KW-0813">Transport</keyword>
<dbReference type="InterPro" id="IPR005043">
    <property type="entry name" value="XPO2_C"/>
</dbReference>
<evidence type="ECO:0000313" key="9">
    <source>
        <dbReference type="EMBL" id="ODV84031.1"/>
    </source>
</evidence>
<dbReference type="GO" id="GO:0005635">
    <property type="term" value="C:nuclear envelope"/>
    <property type="evidence" value="ECO:0007669"/>
    <property type="project" value="TreeGrafter"/>
</dbReference>
<sequence length="969" mass="110237">MSDIQSVAQVLEQSLLPATAKQAELTLRNVELQQGFPSTLLHVIATDSLSSSIRLAGSLYFKNLIKRKWIDETGSYKLHLEDVKVIKAEIVGLMIQLPDSLQVQIGESISLIAESEFPELWPELLDELVNKLSLDNMESNKGVLKVAHSIFKRWRPLFRSDELFTEIALVLSKFAEPFLELFKRVDDLIDQNSNDKNALSVLFDNLLLLVKIYFDLNCQDIPEFFEDHMQEGLGIIHKYLKYSNPLLEDPSEEEETDIVTLVKTSSCELIQLYITRYQEELGTLVQTLVETVWGLLDNVGLQPKYDILVSKALQFLTVVASSFPTMFNSREALEQITQKILLPNVTLRETDEELFEDDPIEFTRRDLEGSDSDTRRRATTDFLRALKEENEQVVTNVVMGYITHYMAQYQQDSSNWKAKDLAIYLFSSIASKGSITNAGITSTNLLVDVVEFFSNYIASDLVNQVSHPILKVDAIKYIFTFRNQLTKQQLLETFPLLSAHFQDDNYVVYTYTAITTEKILSLRNPTNHAELLFSKKDIPAQVSQDLLMNLFRLMFKKGDTPEKLAENEFLMKCIMRIILTSEDSLSDFNVQLLQQLIKIVELIGKNPSNPKFTHYTFESICVLIKFNAGSIVQILDVLKPSMLSILGLDIQEFIPYSFQILAYCLEIYPKSSPLPQEFEQLIKPLCSPSIWESKGNVPAIVRLLSAIIKFKPELFITAESLTPILGVFQKLISSKLQDHLGFDFMETILLNIPLQVLQPFLKEIAMIMLTRLQTSKTERYVKRFVVFLCFICCLPASSDASLKKNVELNSSFVIQLFENVQPGLFVQVLTNFIIPTTSKLNNLLDKKILVVGLTSLLTENQTSLPQDKMSALFVSLLHVITSDSIKDYKNFNENAEILLELDNDDIGFGNSFNKLNIIQLKPLDPAKEINSKSLIMEYFRSKVSAMTGLQNIAYGLSEEDRAALKELRL</sequence>
<dbReference type="InterPro" id="IPR001494">
    <property type="entry name" value="Importin-beta_N"/>
</dbReference>
<evidence type="ECO:0000256" key="5">
    <source>
        <dbReference type="ARBA" id="ARBA00022490"/>
    </source>
</evidence>
<dbReference type="InterPro" id="IPR011989">
    <property type="entry name" value="ARM-like"/>
</dbReference>
<keyword evidence="10" id="KW-1185">Reference proteome</keyword>
<dbReference type="PROSITE" id="PS50166">
    <property type="entry name" value="IMPORTIN_B_NT"/>
    <property type="match status" value="1"/>
</dbReference>
<comment type="similarity">
    <text evidence="3">Belongs to the XPO2/CSE1 family.</text>
</comment>
<protein>
    <recommendedName>
        <fullName evidence="8">Importin N-terminal domain-containing protein</fullName>
    </recommendedName>
</protein>
<dbReference type="SMART" id="SM00913">
    <property type="entry name" value="IBN_N"/>
    <property type="match status" value="1"/>
</dbReference>
<dbReference type="EMBL" id="KV453859">
    <property type="protein sequence ID" value="ODV84031.1"/>
    <property type="molecule type" value="Genomic_DNA"/>
</dbReference>
<dbReference type="GO" id="GO:0005049">
    <property type="term" value="F:nuclear export signal receptor activity"/>
    <property type="evidence" value="ECO:0007669"/>
    <property type="project" value="TreeGrafter"/>
</dbReference>
<keyword evidence="7" id="KW-0539">Nucleus</keyword>
<evidence type="ECO:0000256" key="1">
    <source>
        <dbReference type="ARBA" id="ARBA00004123"/>
    </source>
</evidence>
<evidence type="ECO:0000313" key="10">
    <source>
        <dbReference type="Proteomes" id="UP000094801"/>
    </source>
</evidence>
<evidence type="ECO:0000256" key="3">
    <source>
        <dbReference type="ARBA" id="ARBA00008669"/>
    </source>
</evidence>
<proteinExistence type="inferred from homology"/>
<evidence type="ECO:0000256" key="7">
    <source>
        <dbReference type="ARBA" id="ARBA00023242"/>
    </source>
</evidence>